<dbReference type="PROSITE" id="PS51918">
    <property type="entry name" value="RADICAL_SAM"/>
    <property type="match status" value="1"/>
</dbReference>
<dbReference type="SFLD" id="SFLDS00029">
    <property type="entry name" value="Radical_SAM"/>
    <property type="match status" value="1"/>
</dbReference>
<dbReference type="InterPro" id="IPR023821">
    <property type="entry name" value="rSAM_TatD-assoc"/>
</dbReference>
<keyword evidence="3" id="KW-0479">Metal-binding</keyword>
<dbReference type="AlphaFoldDB" id="A0A315XW97"/>
<proteinExistence type="predicted"/>
<dbReference type="NCBIfam" id="TIGR04100">
    <property type="entry name" value="rSAM_pair_X"/>
    <property type="match status" value="1"/>
</dbReference>
<sequence>MAKAMTISYVVGDNLYLNLTNKCPCACTFCIRNHADGAYGSDPLWLEHEPDMDEIMADLRKRDLRKFREVVFCGYGEPTERLDVLLETAAYLRSREHCPRLRLNTNGLGDLIHGRSIAKELCYALDCISISLNAPTEEEYMKVTRPKFANAFEGLQKFTKDCVKANRAEIIMSVVDVITPEQIEASKKLAAKLGAKLRVRTFDE</sequence>
<dbReference type="PANTHER" id="PTHR42836">
    <property type="entry name" value="7-CARBOXY-7-DEAZAGUANINE SYNTHASE"/>
    <property type="match status" value="1"/>
</dbReference>
<evidence type="ECO:0000256" key="3">
    <source>
        <dbReference type="ARBA" id="ARBA00022723"/>
    </source>
</evidence>
<dbReference type="NCBIfam" id="TIGR04038">
    <property type="entry name" value="tatD_link_rSAM"/>
    <property type="match status" value="1"/>
</dbReference>
<dbReference type="GO" id="GO:0046872">
    <property type="term" value="F:metal ion binding"/>
    <property type="evidence" value="ECO:0007669"/>
    <property type="project" value="UniProtKB-KW"/>
</dbReference>
<evidence type="ECO:0000256" key="1">
    <source>
        <dbReference type="ARBA" id="ARBA00022485"/>
    </source>
</evidence>
<accession>A0A315XW97</accession>
<dbReference type="STRING" id="1265.SAMN02910280_0333"/>
<evidence type="ECO:0000256" key="5">
    <source>
        <dbReference type="ARBA" id="ARBA00023014"/>
    </source>
</evidence>
<dbReference type="GO" id="GO:0051539">
    <property type="term" value="F:4 iron, 4 sulfur cluster binding"/>
    <property type="evidence" value="ECO:0007669"/>
    <property type="project" value="UniProtKB-KW"/>
</dbReference>
<keyword evidence="4" id="KW-0408">Iron</keyword>
<comment type="caution">
    <text evidence="7">The sequence shown here is derived from an EMBL/GenBank/DDBJ whole genome shotgun (WGS) entry which is preliminary data.</text>
</comment>
<dbReference type="Pfam" id="PF04055">
    <property type="entry name" value="Radical_SAM"/>
    <property type="match status" value="1"/>
</dbReference>
<dbReference type="InterPro" id="IPR013785">
    <property type="entry name" value="Aldolase_TIM"/>
</dbReference>
<reference evidence="7 8" key="1">
    <citation type="submission" date="2018-05" db="EMBL/GenBank/DDBJ databases">
        <title>The Hungate 1000. A catalogue of reference genomes from the rumen microbiome.</title>
        <authorList>
            <person name="Kelly W."/>
        </authorList>
    </citation>
    <scope>NUCLEOTIDE SEQUENCE [LARGE SCALE GENOMIC DNA]</scope>
    <source>
        <strain evidence="7 8">SAb67</strain>
    </source>
</reference>
<dbReference type="Proteomes" id="UP000245720">
    <property type="component" value="Unassembled WGS sequence"/>
</dbReference>
<dbReference type="SFLD" id="SFLDG01111">
    <property type="entry name" value="Uncharacterised_Radical_SAM_Su"/>
    <property type="match status" value="1"/>
</dbReference>
<evidence type="ECO:0000313" key="8">
    <source>
        <dbReference type="Proteomes" id="UP000245720"/>
    </source>
</evidence>
<dbReference type="RefSeq" id="WP_109726998.1">
    <property type="nucleotide sequence ID" value="NZ_CAMOTJ010000020.1"/>
</dbReference>
<evidence type="ECO:0000256" key="4">
    <source>
        <dbReference type="ARBA" id="ARBA00023004"/>
    </source>
</evidence>
<feature type="domain" description="Radical SAM core" evidence="6">
    <location>
        <begin position="9"/>
        <end position="204"/>
    </location>
</feature>
<keyword evidence="1" id="KW-0004">4Fe-4S</keyword>
<dbReference type="InterPro" id="IPR023822">
    <property type="entry name" value="rSAM_TatD-assoc_bac"/>
</dbReference>
<evidence type="ECO:0000256" key="2">
    <source>
        <dbReference type="ARBA" id="ARBA00022691"/>
    </source>
</evidence>
<dbReference type="GO" id="GO:0003824">
    <property type="term" value="F:catalytic activity"/>
    <property type="evidence" value="ECO:0007669"/>
    <property type="project" value="InterPro"/>
</dbReference>
<evidence type="ECO:0000313" key="7">
    <source>
        <dbReference type="EMBL" id="PWJ11484.1"/>
    </source>
</evidence>
<dbReference type="InterPro" id="IPR058240">
    <property type="entry name" value="rSAM_sf"/>
</dbReference>
<name>A0A315XW97_RUMFL</name>
<dbReference type="OrthoDB" id="6258756at2"/>
<evidence type="ECO:0000259" key="6">
    <source>
        <dbReference type="PROSITE" id="PS51918"/>
    </source>
</evidence>
<gene>
    <name evidence="7" type="ORF">IE37_02247</name>
</gene>
<dbReference type="SUPFAM" id="SSF102114">
    <property type="entry name" value="Radical SAM enzymes"/>
    <property type="match status" value="1"/>
</dbReference>
<organism evidence="7 8">
    <name type="scientific">Ruminococcus flavefaciens</name>
    <dbReference type="NCBI Taxonomy" id="1265"/>
    <lineage>
        <taxon>Bacteria</taxon>
        <taxon>Bacillati</taxon>
        <taxon>Bacillota</taxon>
        <taxon>Clostridia</taxon>
        <taxon>Eubacteriales</taxon>
        <taxon>Oscillospiraceae</taxon>
        <taxon>Ruminococcus</taxon>
    </lineage>
</organism>
<protein>
    <submittedName>
        <fullName evidence="7">Radical SAM enzyme (TIGR04100 family)</fullName>
    </submittedName>
</protein>
<dbReference type="Gene3D" id="3.20.20.70">
    <property type="entry name" value="Aldolase class I"/>
    <property type="match status" value="1"/>
</dbReference>
<keyword evidence="2" id="KW-0949">S-adenosyl-L-methionine</keyword>
<dbReference type="PANTHER" id="PTHR42836:SF1">
    <property type="entry name" value="7-CARBOXY-7-DEAZAGUANINE SYNTHASE"/>
    <property type="match status" value="1"/>
</dbReference>
<dbReference type="InterPro" id="IPR007197">
    <property type="entry name" value="rSAM"/>
</dbReference>
<keyword evidence="5" id="KW-0411">Iron-sulfur</keyword>
<dbReference type="EMBL" id="QGDI01000009">
    <property type="protein sequence ID" value="PWJ11484.1"/>
    <property type="molecule type" value="Genomic_DNA"/>
</dbReference>
<dbReference type="CDD" id="cd01335">
    <property type="entry name" value="Radical_SAM"/>
    <property type="match status" value="1"/>
</dbReference>